<reference evidence="2 3" key="1">
    <citation type="submission" date="2020-05" db="EMBL/GenBank/DDBJ databases">
        <authorList>
            <person name="Khan S.A."/>
            <person name="Jeon C.O."/>
            <person name="Chun B.H."/>
        </authorList>
    </citation>
    <scope>NUCLEOTIDE SEQUENCE [LARGE SCALE GENOMIC DNA]</scope>
    <source>
        <strain evidence="2 3">S1162</strain>
    </source>
</reference>
<evidence type="ECO:0000313" key="3">
    <source>
        <dbReference type="Proteomes" id="UP000566071"/>
    </source>
</evidence>
<gene>
    <name evidence="2" type="ORF">HK413_07380</name>
</gene>
<feature type="transmembrane region" description="Helical" evidence="1">
    <location>
        <begin position="70"/>
        <end position="93"/>
    </location>
</feature>
<dbReference type="EMBL" id="JABFCR010000027">
    <property type="protein sequence ID" value="NNU34021.1"/>
    <property type="molecule type" value="Genomic_DNA"/>
</dbReference>
<keyword evidence="3" id="KW-1185">Reference proteome</keyword>
<organism evidence="2 3">
    <name type="scientific">Mucilaginibacter humi</name>
    <dbReference type="NCBI Taxonomy" id="2732510"/>
    <lineage>
        <taxon>Bacteria</taxon>
        <taxon>Pseudomonadati</taxon>
        <taxon>Bacteroidota</taxon>
        <taxon>Sphingobacteriia</taxon>
        <taxon>Sphingobacteriales</taxon>
        <taxon>Sphingobacteriaceae</taxon>
        <taxon>Mucilaginibacter</taxon>
    </lineage>
</organism>
<evidence type="ECO:0000313" key="2">
    <source>
        <dbReference type="EMBL" id="NNU34021.1"/>
    </source>
</evidence>
<dbReference type="RefSeq" id="WP_175269705.1">
    <property type="nucleotide sequence ID" value="NZ_JABFCR010000027.1"/>
</dbReference>
<keyword evidence="1" id="KW-0812">Transmembrane</keyword>
<accession>A0ABX1W609</accession>
<proteinExistence type="predicted"/>
<feature type="transmembrane region" description="Helical" evidence="1">
    <location>
        <begin position="42"/>
        <end position="64"/>
    </location>
</feature>
<feature type="transmembrane region" description="Helical" evidence="1">
    <location>
        <begin position="6"/>
        <end position="30"/>
    </location>
</feature>
<keyword evidence="1" id="KW-0472">Membrane</keyword>
<sequence length="104" mass="11656">MQSQLFTIIVVGAVIFAADMYLAGGFAAAFKKRPLRTQNIIKRLYVVFSLGLILATIACIYFKLPVGVRAGVLLMFKLPVVRAGVLLMFLYYVDHRCRSLRTAR</sequence>
<comment type="caution">
    <text evidence="2">The sequence shown here is derived from an EMBL/GenBank/DDBJ whole genome shotgun (WGS) entry which is preliminary data.</text>
</comment>
<dbReference type="Proteomes" id="UP000566071">
    <property type="component" value="Unassembled WGS sequence"/>
</dbReference>
<protein>
    <recommendedName>
        <fullName evidence="4">DUF5658 domain-containing protein</fullName>
    </recommendedName>
</protein>
<evidence type="ECO:0000256" key="1">
    <source>
        <dbReference type="SAM" id="Phobius"/>
    </source>
</evidence>
<name>A0ABX1W609_9SPHI</name>
<keyword evidence="1" id="KW-1133">Transmembrane helix</keyword>
<evidence type="ECO:0008006" key="4">
    <source>
        <dbReference type="Google" id="ProtNLM"/>
    </source>
</evidence>